<dbReference type="KEGG" id="psco:LY89DRAFT_690330"/>
<dbReference type="GeneID" id="28825801"/>
<dbReference type="Proteomes" id="UP000070700">
    <property type="component" value="Unassembled WGS sequence"/>
</dbReference>
<dbReference type="InParanoid" id="A0A132BBA3"/>
<organism evidence="2 3">
    <name type="scientific">Mollisia scopiformis</name>
    <name type="common">Conifer needle endophyte fungus</name>
    <name type="synonym">Phialocephala scopiformis</name>
    <dbReference type="NCBI Taxonomy" id="149040"/>
    <lineage>
        <taxon>Eukaryota</taxon>
        <taxon>Fungi</taxon>
        <taxon>Dikarya</taxon>
        <taxon>Ascomycota</taxon>
        <taxon>Pezizomycotina</taxon>
        <taxon>Leotiomycetes</taxon>
        <taxon>Helotiales</taxon>
        <taxon>Mollisiaceae</taxon>
        <taxon>Mollisia</taxon>
    </lineage>
</organism>
<proteinExistence type="predicted"/>
<sequence length="79" mass="9122">MEFLSLSLPLCQEFVWGLLLPEMREMRLDMSAVPIRPLSKCLHASPLPRRRRRRHDIASVPPSNITRGSLSESCRSHVR</sequence>
<evidence type="ECO:0000313" key="3">
    <source>
        <dbReference type="Proteomes" id="UP000070700"/>
    </source>
</evidence>
<gene>
    <name evidence="2" type="ORF">LY89DRAFT_690330</name>
</gene>
<feature type="region of interest" description="Disordered" evidence="1">
    <location>
        <begin position="48"/>
        <end position="79"/>
    </location>
</feature>
<dbReference type="EMBL" id="KQ947432">
    <property type="protein sequence ID" value="KUJ09279.1"/>
    <property type="molecule type" value="Genomic_DNA"/>
</dbReference>
<name>A0A132BBA3_MOLSC</name>
<dbReference type="AlphaFoldDB" id="A0A132BBA3"/>
<dbReference type="RefSeq" id="XP_018063634.1">
    <property type="nucleotide sequence ID" value="XM_018216075.1"/>
</dbReference>
<accession>A0A132BBA3</accession>
<evidence type="ECO:0000313" key="2">
    <source>
        <dbReference type="EMBL" id="KUJ09279.1"/>
    </source>
</evidence>
<reference evidence="2 3" key="1">
    <citation type="submission" date="2015-10" db="EMBL/GenBank/DDBJ databases">
        <title>Full genome of DAOMC 229536 Phialocephala scopiformis, a fungal endophyte of spruce producing the potent anti-insectan compound rugulosin.</title>
        <authorList>
            <consortium name="DOE Joint Genome Institute"/>
            <person name="Walker A.K."/>
            <person name="Frasz S.L."/>
            <person name="Seifert K.A."/>
            <person name="Miller J.D."/>
            <person name="Mondo S.J."/>
            <person name="Labutti K."/>
            <person name="Lipzen A."/>
            <person name="Dockter R."/>
            <person name="Kennedy M."/>
            <person name="Grigoriev I.V."/>
            <person name="Spatafora J.W."/>
        </authorList>
    </citation>
    <scope>NUCLEOTIDE SEQUENCE [LARGE SCALE GENOMIC DNA]</scope>
    <source>
        <strain evidence="2 3">CBS 120377</strain>
    </source>
</reference>
<protein>
    <submittedName>
        <fullName evidence="2">Uncharacterized protein</fullName>
    </submittedName>
</protein>
<feature type="compositionally biased region" description="Polar residues" evidence="1">
    <location>
        <begin position="61"/>
        <end position="73"/>
    </location>
</feature>
<evidence type="ECO:0000256" key="1">
    <source>
        <dbReference type="SAM" id="MobiDB-lite"/>
    </source>
</evidence>
<keyword evidence="3" id="KW-1185">Reference proteome</keyword>